<comment type="caution">
    <text evidence="2">The sequence shown here is derived from an EMBL/GenBank/DDBJ whole genome shotgun (WGS) entry which is preliminary data.</text>
</comment>
<reference evidence="2 3" key="1">
    <citation type="journal article" date="2018" name="Mol. Plant">
        <title>The genome of Artemisia annua provides insight into the evolution of Asteraceae family and artemisinin biosynthesis.</title>
        <authorList>
            <person name="Shen Q."/>
            <person name="Zhang L."/>
            <person name="Liao Z."/>
            <person name="Wang S."/>
            <person name="Yan T."/>
            <person name="Shi P."/>
            <person name="Liu M."/>
            <person name="Fu X."/>
            <person name="Pan Q."/>
            <person name="Wang Y."/>
            <person name="Lv Z."/>
            <person name="Lu X."/>
            <person name="Zhang F."/>
            <person name="Jiang W."/>
            <person name="Ma Y."/>
            <person name="Chen M."/>
            <person name="Hao X."/>
            <person name="Li L."/>
            <person name="Tang Y."/>
            <person name="Lv G."/>
            <person name="Zhou Y."/>
            <person name="Sun X."/>
            <person name="Brodelius P.E."/>
            <person name="Rose J.K.C."/>
            <person name="Tang K."/>
        </authorList>
    </citation>
    <scope>NUCLEOTIDE SEQUENCE [LARGE SCALE GENOMIC DNA]</scope>
    <source>
        <strain evidence="3">cv. Huhao1</strain>
        <tissue evidence="2">Leaf</tissue>
    </source>
</reference>
<organism evidence="2 3">
    <name type="scientific">Artemisia annua</name>
    <name type="common">Sweet wormwood</name>
    <dbReference type="NCBI Taxonomy" id="35608"/>
    <lineage>
        <taxon>Eukaryota</taxon>
        <taxon>Viridiplantae</taxon>
        <taxon>Streptophyta</taxon>
        <taxon>Embryophyta</taxon>
        <taxon>Tracheophyta</taxon>
        <taxon>Spermatophyta</taxon>
        <taxon>Magnoliopsida</taxon>
        <taxon>eudicotyledons</taxon>
        <taxon>Gunneridae</taxon>
        <taxon>Pentapetalae</taxon>
        <taxon>asterids</taxon>
        <taxon>campanulids</taxon>
        <taxon>Asterales</taxon>
        <taxon>Asteraceae</taxon>
        <taxon>Asteroideae</taxon>
        <taxon>Anthemideae</taxon>
        <taxon>Artemisiinae</taxon>
        <taxon>Artemisia</taxon>
    </lineage>
</organism>
<evidence type="ECO:0000256" key="1">
    <source>
        <dbReference type="ARBA" id="ARBA00023121"/>
    </source>
</evidence>
<evidence type="ECO:0000313" key="3">
    <source>
        <dbReference type="Proteomes" id="UP000245207"/>
    </source>
</evidence>
<dbReference type="OrthoDB" id="71307at2759"/>
<dbReference type="GO" id="GO:0006631">
    <property type="term" value="P:fatty acid metabolic process"/>
    <property type="evidence" value="ECO:0007669"/>
    <property type="project" value="TreeGrafter"/>
</dbReference>
<dbReference type="Proteomes" id="UP000245207">
    <property type="component" value="Unassembled WGS sequence"/>
</dbReference>
<dbReference type="Gene3D" id="1.20.80.10">
    <property type="match status" value="1"/>
</dbReference>
<dbReference type="PANTHER" id="PTHR23310:SF105">
    <property type="entry name" value="ACYL-COA-BINDING DOMAIN-CONTAINING PROTEIN 5"/>
    <property type="match status" value="1"/>
</dbReference>
<gene>
    <name evidence="2" type="ORF">CTI12_AA330120</name>
</gene>
<dbReference type="AlphaFoldDB" id="A0A2U1MLG8"/>
<name>A0A2U1MLG8_ARTAN</name>
<dbReference type="InterPro" id="IPR035984">
    <property type="entry name" value="Acyl-CoA-binding_sf"/>
</dbReference>
<dbReference type="STRING" id="35608.A0A2U1MLG8"/>
<dbReference type="EMBL" id="PKPP01004945">
    <property type="protein sequence ID" value="PWA62098.1"/>
    <property type="molecule type" value="Genomic_DNA"/>
</dbReference>
<dbReference type="InterPro" id="IPR014352">
    <property type="entry name" value="FERM/acyl-CoA-bd_prot_sf"/>
</dbReference>
<dbReference type="GO" id="GO:0000062">
    <property type="term" value="F:fatty-acyl-CoA binding"/>
    <property type="evidence" value="ECO:0007669"/>
    <property type="project" value="InterPro"/>
</dbReference>
<keyword evidence="1" id="KW-0446">Lipid-binding</keyword>
<accession>A0A2U1MLG8</accession>
<dbReference type="SUPFAM" id="SSF47027">
    <property type="entry name" value="Acyl-CoA binding protein"/>
    <property type="match status" value="1"/>
</dbReference>
<sequence>MKTRSKNEPRLKQDPRINPLRIVEEEDVIFEDDDWHGIETTELEKRFGAVVAFIGSKSSSERFGLMDNDVKVELYGLQKVANDCSCFESQPTPLKVSTRANW</sequence>
<dbReference type="PANTHER" id="PTHR23310">
    <property type="entry name" value="ACYL-COA-BINDING PROTEIN, ACBP"/>
    <property type="match status" value="1"/>
</dbReference>
<proteinExistence type="predicted"/>
<protein>
    <submittedName>
        <fullName evidence="2">FERM/acyl-CoA-binding protein, 3-helical bundle</fullName>
    </submittedName>
</protein>
<keyword evidence="3" id="KW-1185">Reference proteome</keyword>
<evidence type="ECO:0000313" key="2">
    <source>
        <dbReference type="EMBL" id="PWA62098.1"/>
    </source>
</evidence>